<feature type="domain" description="LysM" evidence="1">
    <location>
        <begin position="413"/>
        <end position="460"/>
    </location>
</feature>
<dbReference type="Proteomes" id="UP000184442">
    <property type="component" value="Unassembled WGS sequence"/>
</dbReference>
<dbReference type="OrthoDB" id="1704601at2"/>
<dbReference type="SMART" id="SM00257">
    <property type="entry name" value="LysM"/>
    <property type="match status" value="1"/>
</dbReference>
<dbReference type="InterPro" id="IPR034756">
    <property type="entry name" value="T2SSM_b"/>
</dbReference>
<dbReference type="EMBL" id="FQZS01000011">
    <property type="protein sequence ID" value="SHI92347.1"/>
    <property type="molecule type" value="Genomic_DNA"/>
</dbReference>
<dbReference type="STRING" id="1122184.SAMN02745176_01803"/>
<protein>
    <submittedName>
        <fullName evidence="2">Type IV pilus assembly protein PilO</fullName>
    </submittedName>
</protein>
<dbReference type="InterPro" id="IPR018392">
    <property type="entry name" value="LysM"/>
</dbReference>
<keyword evidence="3" id="KW-1185">Reference proteome</keyword>
<evidence type="ECO:0000313" key="3">
    <source>
        <dbReference type="Proteomes" id="UP000184442"/>
    </source>
</evidence>
<dbReference type="Gene3D" id="3.30.70.60">
    <property type="match status" value="1"/>
</dbReference>
<name>A0A1M6F3R5_9FIRM</name>
<proteinExistence type="predicted"/>
<dbReference type="AlphaFoldDB" id="A0A1M6F3R5"/>
<dbReference type="Pfam" id="PF10741">
    <property type="entry name" value="T2SSM_b"/>
    <property type="match status" value="1"/>
</dbReference>
<reference evidence="2 3" key="1">
    <citation type="submission" date="2016-11" db="EMBL/GenBank/DDBJ databases">
        <authorList>
            <person name="Jaros S."/>
            <person name="Januszkiewicz K."/>
            <person name="Wedrychowicz H."/>
        </authorList>
    </citation>
    <scope>NUCLEOTIDE SEQUENCE [LARGE SCALE GENOMIC DNA]</scope>
    <source>
        <strain evidence="2 3">DSM 19022</strain>
    </source>
</reference>
<evidence type="ECO:0000313" key="2">
    <source>
        <dbReference type="EMBL" id="SHI92347.1"/>
    </source>
</evidence>
<dbReference type="Pfam" id="PF01476">
    <property type="entry name" value="LysM"/>
    <property type="match status" value="1"/>
</dbReference>
<dbReference type="Gene3D" id="3.10.350.10">
    <property type="entry name" value="LysM domain"/>
    <property type="match status" value="1"/>
</dbReference>
<dbReference type="InterPro" id="IPR036779">
    <property type="entry name" value="LysM_dom_sf"/>
</dbReference>
<organism evidence="2 3">
    <name type="scientific">Lutispora thermophila DSM 19022</name>
    <dbReference type="NCBI Taxonomy" id="1122184"/>
    <lineage>
        <taxon>Bacteria</taxon>
        <taxon>Bacillati</taxon>
        <taxon>Bacillota</taxon>
        <taxon>Clostridia</taxon>
        <taxon>Lutisporales</taxon>
        <taxon>Lutisporaceae</taxon>
        <taxon>Lutispora</taxon>
    </lineage>
</organism>
<gene>
    <name evidence="2" type="ORF">SAMN02745176_01803</name>
</gene>
<sequence>MEQMSKITNTFRTSITMSKREKHLFLLFFVVLLFWLSYQFIFIPQSIKLKALTAEKQNIENQIKILEELISKDYDLKLEEETLKSNLYEKYQKYYYTIDQPDIIHILNAIIEDSGLKISSMSFTQPSYVDYEGLDGVNKISISLPFRGEYSSVESFLYQLQNSSKKLLVDNLSISRDGHDNIINGHISLIAFSYGDEKKSETNYFYVNAYSKNSKSDPFEVIEGYQNKIETTDESEFNIIKEEKRNLIYDMESDDIYFMGSSPDVTGEVIRFSNGKYGKSSIRAEYFISTNNDVERAYIVLDDKNINIKYPPQNIGIWAFSYGYSPITIGMRFQDLNGKKINLKLCEGVNWTGWQYIFATPPQDIKLYPLKLDRIYFELEPNKYDYGVMLFDQIEADYPKNKEIKLLEEHNYIFYMVKPGDTLKSISKKFYDTESNYLKLAKDNGLDADVELEAGKVLVIAK</sequence>
<evidence type="ECO:0000259" key="1">
    <source>
        <dbReference type="PROSITE" id="PS51782"/>
    </source>
</evidence>
<dbReference type="PROSITE" id="PS51782">
    <property type="entry name" value="LYSM"/>
    <property type="match status" value="1"/>
</dbReference>
<accession>A0A1M6F3R5</accession>
<dbReference type="CDD" id="cd00118">
    <property type="entry name" value="LysM"/>
    <property type="match status" value="1"/>
</dbReference>
<dbReference type="InterPro" id="IPR014717">
    <property type="entry name" value="Transl_elong_EF1B/ribsomal_bS6"/>
</dbReference>